<dbReference type="AlphaFoldDB" id="A0A5J4NMM9"/>
<dbReference type="Gene3D" id="2.40.70.10">
    <property type="entry name" value="Acid Proteases"/>
    <property type="match status" value="1"/>
</dbReference>
<gene>
    <name evidence="5" type="ORF">DEA37_0001501</name>
</gene>
<keyword evidence="6" id="KW-1185">Reference proteome</keyword>
<comment type="caution">
    <text evidence="5">The sequence shown here is derived from an EMBL/GenBank/DDBJ whole genome shotgun (WGS) entry which is preliminary data.</text>
</comment>
<keyword evidence="4" id="KW-0378">Hydrolase</keyword>
<organism evidence="5 6">
    <name type="scientific">Paragonimus westermani</name>
    <dbReference type="NCBI Taxonomy" id="34504"/>
    <lineage>
        <taxon>Eukaryota</taxon>
        <taxon>Metazoa</taxon>
        <taxon>Spiralia</taxon>
        <taxon>Lophotrochozoa</taxon>
        <taxon>Platyhelminthes</taxon>
        <taxon>Trematoda</taxon>
        <taxon>Digenea</taxon>
        <taxon>Plagiorchiida</taxon>
        <taxon>Troglotremata</taxon>
        <taxon>Troglotrematidae</taxon>
        <taxon>Paragonimus</taxon>
    </lineage>
</organism>
<evidence type="ECO:0008006" key="7">
    <source>
        <dbReference type="Google" id="ProtNLM"/>
    </source>
</evidence>
<evidence type="ECO:0000256" key="1">
    <source>
        <dbReference type="ARBA" id="ARBA00022679"/>
    </source>
</evidence>
<keyword evidence="3" id="KW-0540">Nuclease</keyword>
<evidence type="ECO:0000313" key="5">
    <source>
        <dbReference type="EMBL" id="KAA3676724.1"/>
    </source>
</evidence>
<evidence type="ECO:0000256" key="2">
    <source>
        <dbReference type="ARBA" id="ARBA00022695"/>
    </source>
</evidence>
<accession>A0A5J4NMM9</accession>
<reference evidence="5 6" key="1">
    <citation type="journal article" date="2019" name="Gigascience">
        <title>Whole-genome sequence of the oriental lung fluke Paragonimus westermani.</title>
        <authorList>
            <person name="Oey H."/>
            <person name="Zakrzewski M."/>
            <person name="Narain K."/>
            <person name="Devi K.R."/>
            <person name="Agatsuma T."/>
            <person name="Nawaratna S."/>
            <person name="Gobert G.N."/>
            <person name="Jones M.K."/>
            <person name="Ragan M.A."/>
            <person name="McManus D.P."/>
            <person name="Krause L."/>
        </authorList>
    </citation>
    <scope>NUCLEOTIDE SEQUENCE [LARGE SCALE GENOMIC DNA]</scope>
    <source>
        <strain evidence="5 6">IND2009</strain>
    </source>
</reference>
<evidence type="ECO:0000256" key="4">
    <source>
        <dbReference type="ARBA" id="ARBA00022759"/>
    </source>
</evidence>
<dbReference type="PANTHER" id="PTHR37984">
    <property type="entry name" value="PROTEIN CBG26694"/>
    <property type="match status" value="1"/>
</dbReference>
<dbReference type="SUPFAM" id="SSF50630">
    <property type="entry name" value="Acid proteases"/>
    <property type="match status" value="1"/>
</dbReference>
<evidence type="ECO:0000256" key="3">
    <source>
        <dbReference type="ARBA" id="ARBA00022722"/>
    </source>
</evidence>
<dbReference type="InterPro" id="IPR021109">
    <property type="entry name" value="Peptidase_aspartic_dom_sf"/>
</dbReference>
<protein>
    <recommendedName>
        <fullName evidence="7">Peptidase A2 domain-containing protein</fullName>
    </recommendedName>
</protein>
<dbReference type="GO" id="GO:0016779">
    <property type="term" value="F:nucleotidyltransferase activity"/>
    <property type="evidence" value="ECO:0007669"/>
    <property type="project" value="UniProtKB-KW"/>
</dbReference>
<sequence length="229" mass="25451">MNFNTHANAKSSSLVAAFKTEFESRRQYITVSINNSPVRFQLDTTGDITLITGSTWELIGKPDVCTTTHQAQSASGNMLQLSGEVTCNISFKDMHFTGTRHLTDLPHLNLFGLDWIVKLGILDAPLASACNTLQFTSIESTPDGFTSIISPRFSSLFQPGLGCCMKVTAWLHITPNIRPIFRPHRLVPYAALPIVEKELERLEQSGVIRPVNYSSCRCPQSERQSVYLC</sequence>
<proteinExistence type="predicted"/>
<dbReference type="PANTHER" id="PTHR37984:SF5">
    <property type="entry name" value="PROTEIN NYNRIN-LIKE"/>
    <property type="match status" value="1"/>
</dbReference>
<dbReference type="Proteomes" id="UP000324629">
    <property type="component" value="Unassembled WGS sequence"/>
</dbReference>
<dbReference type="InterPro" id="IPR050951">
    <property type="entry name" value="Retrovirus_Pol_polyprotein"/>
</dbReference>
<name>A0A5J4NMM9_9TREM</name>
<keyword evidence="1" id="KW-0808">Transferase</keyword>
<evidence type="ECO:0000313" key="6">
    <source>
        <dbReference type="Proteomes" id="UP000324629"/>
    </source>
</evidence>
<dbReference type="GO" id="GO:0004519">
    <property type="term" value="F:endonuclease activity"/>
    <property type="evidence" value="ECO:0007669"/>
    <property type="project" value="UniProtKB-KW"/>
</dbReference>
<keyword evidence="4" id="KW-0255">Endonuclease</keyword>
<dbReference type="EMBL" id="QNGE01001839">
    <property type="protein sequence ID" value="KAA3676724.1"/>
    <property type="molecule type" value="Genomic_DNA"/>
</dbReference>
<keyword evidence="2" id="KW-0548">Nucleotidyltransferase</keyword>